<reference evidence="3" key="3">
    <citation type="submission" date="2016-06" db="EMBL/GenBank/DDBJ databases">
        <authorList>
            <person name="Toshchakov V.S."/>
        </authorList>
    </citation>
    <scope>NUCLEOTIDE SEQUENCE [LARGE SCALE GENOMIC DNA]</scope>
    <source>
        <strain>PM4 (JCM 30641</strain>
        <strain evidence="3">\VKM B-2940)</strain>
    </source>
</reference>
<dbReference type="EMBL" id="LT671858">
    <property type="protein sequence ID" value="SIM29954.1"/>
    <property type="molecule type" value="Genomic_DNA"/>
</dbReference>
<evidence type="ECO:0000313" key="1">
    <source>
        <dbReference type="EMBL" id="SIM29954.1"/>
    </source>
</evidence>
<dbReference type="Proteomes" id="UP000195607">
    <property type="component" value="Chromosome I"/>
</dbReference>
<dbReference type="OrthoDB" id="57208at2157"/>
<proteinExistence type="predicted"/>
<organism evidence="1 4">
    <name type="scientific">Cuniculiplasma divulgatum</name>
    <dbReference type="NCBI Taxonomy" id="1673428"/>
    <lineage>
        <taxon>Archaea</taxon>
        <taxon>Methanobacteriati</taxon>
        <taxon>Thermoplasmatota</taxon>
        <taxon>Thermoplasmata</taxon>
        <taxon>Thermoplasmatales</taxon>
        <taxon>Cuniculiplasmataceae</taxon>
        <taxon>Cuniculiplasma</taxon>
    </lineage>
</organism>
<dbReference type="STRING" id="1673428.CPM_0043"/>
<evidence type="ECO:0000313" key="2">
    <source>
        <dbReference type="EMBL" id="SJK83947.1"/>
    </source>
</evidence>
<name>A0A1N5S1R6_9ARCH</name>
<evidence type="ECO:0000313" key="3">
    <source>
        <dbReference type="Proteomes" id="UP000187822"/>
    </source>
</evidence>
<dbReference type="RefSeq" id="WP_021789577.1">
    <property type="nucleotide sequence ID" value="NZ_LT671858.1"/>
</dbReference>
<evidence type="ECO:0000313" key="4">
    <source>
        <dbReference type="Proteomes" id="UP000195607"/>
    </source>
</evidence>
<gene>
    <name evidence="2" type="ORF">CPM_0043</name>
    <name evidence="1" type="ORF">CSP5_0043</name>
</gene>
<dbReference type="AlphaFoldDB" id="A0A1N5S1R6"/>
<dbReference type="EMBL" id="LT719092">
    <property type="protein sequence ID" value="SJK83947.1"/>
    <property type="molecule type" value="Genomic_DNA"/>
</dbReference>
<dbReference type="GeneID" id="41587365"/>
<protein>
    <submittedName>
        <fullName evidence="1">Uncharacterized protein</fullName>
    </submittedName>
</protein>
<reference evidence="2" key="2">
    <citation type="submission" date="2016-06" db="EMBL/GenBank/DDBJ databases">
        <authorList>
            <person name="Olsen C.W."/>
            <person name="Carey S."/>
            <person name="Hinshaw L."/>
            <person name="Karasin A.I."/>
        </authorList>
    </citation>
    <scope>NUCLEOTIDE SEQUENCE [LARGE SCALE GENOMIC DNA]</scope>
    <source>
        <strain evidence="2">PM4</strain>
    </source>
</reference>
<reference evidence="1 4" key="1">
    <citation type="submission" date="2016-04" db="EMBL/GenBank/DDBJ databases">
        <authorList>
            <person name="Evans L.H."/>
            <person name="Alamgir A."/>
            <person name="Owens N."/>
            <person name="Weber N.D."/>
            <person name="Virtaneva K."/>
            <person name="Barbian K."/>
            <person name="Babar A."/>
            <person name="Rosenke K."/>
        </authorList>
    </citation>
    <scope>NUCLEOTIDE SEQUENCE [LARGE SCALE GENOMIC DNA]</scope>
    <source>
        <strain evidence="1">S5</strain>
        <strain evidence="4">S5(T) (JCM 30642 \VKM B-2941)</strain>
    </source>
</reference>
<dbReference type="Proteomes" id="UP000187822">
    <property type="component" value="Chromosome I"/>
</dbReference>
<sequence length="212" mass="24565">MKEGKSPDRFKWEKIIFTDLKPETDVFIYRQMCEMLIPQKGCTNRFRIKATGEITDFYLGSDDLLSLRFMKSFFSRLYPLKYEEEKESVEEVKAFNLYRVTSYRADGPIMVPSLLQNIAFIHNVAENDVYLDVAIYHHRGGKAGVSLRIGFTSEDPVNNKIMRSIHTQIAGFSKKSGIKVRKVRKNGGYHIRKGIDPRFLVNFVRIPIDEDA</sequence>
<dbReference type="KEGG" id="cdiv:CPM_0043"/>
<accession>A0A1N5S1R6</accession>
<keyword evidence="3" id="KW-1185">Reference proteome</keyword>